<dbReference type="InterPro" id="IPR023996">
    <property type="entry name" value="TonB-dep_OMP_SusC/RagA"/>
</dbReference>
<keyword evidence="10" id="KW-1185">Reference proteome</keyword>
<evidence type="ECO:0000256" key="3">
    <source>
        <dbReference type="ARBA" id="ARBA00022452"/>
    </source>
</evidence>
<keyword evidence="9" id="KW-0675">Receptor</keyword>
<protein>
    <submittedName>
        <fullName evidence="9">TonB-dependent receptor</fullName>
    </submittedName>
</protein>
<sequence>MKKLMKIDFFRRTVLPGRLKLFLTLMALLCMQTIVGAQQKIVSGQILSEDGLSLPSVTVIVKGTTNGTTSDIDGNYSIYANNEDVLVFSFIGFISQEIPVAGQPEINAVLVEDTEQLDEVIVVGYGTQTRSQMSTSVSKLDTKVLESSPRANLATALQGTIAGLRVTNNTGQPGSTPSIVLRGGTSFSGSGSPLVLIDGIEGSFYALNPEDVASVEVLKDAASTAIYGAKAANGVVLITTKSGTPGQSSISYKYKRGTNKRRKGYDYLNGEQFIRMNRLAVQDYTRVTGKTNFDNAFLNGTTSGFATGNNTTDSPYTTQFLSDDNRYLLNQPGWNTMPDPLDASKTILYMENDMSELFFQDSYVDDHYLSFDGGNEKGTYSLGLGYMDNNGIVFGSGFERYSGKLNSTYNVKDNVKVSTSILYSNSTFTKAYAPDQWIFRRAAGQPPTSRIYNNNADGSLSNVVNSGVNSSFGNPLYYRDKSIKGNIEQRLTAGVTMDWNILPELKFTAKGSYFTVNNTDESFNKAQLSGGSLRTGREASVTHTREQKSQYTAMLNYTKTFFEDHNVNVLVGGEYYKSDYFYLWAGTKNSPTDLIPTLNAGSEADGKPYSSYTENAIVSSFGRLVYDYQKKYIVNLSYRLDGSSKLGNDKWGFFPGVSAGWNLHNEDFFIDMGVDKLISEIKPRVSYGVNGNIETLSNFQVYGRYGSQGIYDGQTGFANTGLPTLDLQWERSTTFDIGLDLGLFNNKVNILADYYSRDVIDKIANITLPLWTGFSSIESNNGKLRNTGFELEINANIIDKKDFSWNLGATFFTVKNKVIKLPDNDNDRNRQGGTEVYNPSSGEVEWVGGLQEGQRVGTDAIYAYKQEFIYTDQAQLDADADRVDMSLAGGTHPVTGAEYRKTRYLGDARWKDLNEDGIIDSKDRVFVGRTTPDIMGGFTSDLYYKGFNLFVKTDFAMGHIIRSEARVKGNAQTQGSLNSTSDVLNTWSVDNPNTNIPRYTFVDAQKNHYRNSLYWEKGDYLAIRELTLSYDFTGKIFKPLFDSKYLSALKVYFTGSNLAYITGYSGWMPEKGGNDYGLYPMPRTFTFGLDVKF</sequence>
<dbReference type="RefSeq" id="WP_275108069.1">
    <property type="nucleotide sequence ID" value="NZ_JAKJSC010000001.1"/>
</dbReference>
<dbReference type="InterPro" id="IPR036942">
    <property type="entry name" value="Beta-barrel_TonB_sf"/>
</dbReference>
<comment type="caution">
    <text evidence="9">The sequence shown here is derived from an EMBL/GenBank/DDBJ whole genome shotgun (WGS) entry which is preliminary data.</text>
</comment>
<gene>
    <name evidence="9" type="ORF">L3049_01835</name>
</gene>
<dbReference type="NCBIfam" id="TIGR04057">
    <property type="entry name" value="SusC_RagA_signa"/>
    <property type="match status" value="1"/>
</dbReference>
<keyword evidence="6 7" id="KW-0998">Cell outer membrane</keyword>
<proteinExistence type="inferred from homology"/>
<comment type="subcellular location">
    <subcellularLocation>
        <location evidence="1 7">Cell outer membrane</location>
        <topology evidence="1 7">Multi-pass membrane protein</topology>
    </subcellularLocation>
</comment>
<dbReference type="Gene3D" id="2.170.130.10">
    <property type="entry name" value="TonB-dependent receptor, plug domain"/>
    <property type="match status" value="1"/>
</dbReference>
<reference evidence="9 10" key="1">
    <citation type="submission" date="2022-01" db="EMBL/GenBank/DDBJ databases">
        <title>Labilibaculum sp. nov, a marine bacterium isolated from Antarctica.</title>
        <authorList>
            <person name="Dai W."/>
        </authorList>
    </citation>
    <scope>NUCLEOTIDE SEQUENCE [LARGE SCALE GENOMIC DNA]</scope>
    <source>
        <strain evidence="9 10">DW002</strain>
    </source>
</reference>
<evidence type="ECO:0000256" key="7">
    <source>
        <dbReference type="PROSITE-ProRule" id="PRU01360"/>
    </source>
</evidence>
<dbReference type="InterPro" id="IPR012910">
    <property type="entry name" value="Plug_dom"/>
</dbReference>
<dbReference type="SUPFAM" id="SSF49464">
    <property type="entry name" value="Carboxypeptidase regulatory domain-like"/>
    <property type="match status" value="1"/>
</dbReference>
<evidence type="ECO:0000256" key="1">
    <source>
        <dbReference type="ARBA" id="ARBA00004571"/>
    </source>
</evidence>
<dbReference type="Gene3D" id="2.40.170.20">
    <property type="entry name" value="TonB-dependent receptor, beta-barrel domain"/>
    <property type="match status" value="1"/>
</dbReference>
<keyword evidence="4 7" id="KW-0812">Transmembrane</keyword>
<dbReference type="InterPro" id="IPR008969">
    <property type="entry name" value="CarboxyPept-like_regulatory"/>
</dbReference>
<dbReference type="Pfam" id="PF07715">
    <property type="entry name" value="Plug"/>
    <property type="match status" value="1"/>
</dbReference>
<dbReference type="PROSITE" id="PS52016">
    <property type="entry name" value="TONB_DEPENDENT_REC_3"/>
    <property type="match status" value="1"/>
</dbReference>
<accession>A0ABT5VN93</accession>
<dbReference type="NCBIfam" id="TIGR04056">
    <property type="entry name" value="OMP_RagA_SusC"/>
    <property type="match status" value="1"/>
</dbReference>
<evidence type="ECO:0000256" key="6">
    <source>
        <dbReference type="ARBA" id="ARBA00023237"/>
    </source>
</evidence>
<evidence type="ECO:0000256" key="2">
    <source>
        <dbReference type="ARBA" id="ARBA00022448"/>
    </source>
</evidence>
<keyword evidence="3 7" id="KW-1134">Transmembrane beta strand</keyword>
<evidence type="ECO:0000313" key="10">
    <source>
        <dbReference type="Proteomes" id="UP001528920"/>
    </source>
</evidence>
<dbReference type="Pfam" id="PF13715">
    <property type="entry name" value="CarbopepD_reg_2"/>
    <property type="match status" value="1"/>
</dbReference>
<keyword evidence="5 7" id="KW-0472">Membrane</keyword>
<evidence type="ECO:0000256" key="5">
    <source>
        <dbReference type="ARBA" id="ARBA00023136"/>
    </source>
</evidence>
<evidence type="ECO:0000256" key="4">
    <source>
        <dbReference type="ARBA" id="ARBA00022692"/>
    </source>
</evidence>
<dbReference type="InterPro" id="IPR023997">
    <property type="entry name" value="TonB-dep_OMP_SusC/RagA_CS"/>
</dbReference>
<dbReference type="Proteomes" id="UP001528920">
    <property type="component" value="Unassembled WGS sequence"/>
</dbReference>
<keyword evidence="2 7" id="KW-0813">Transport</keyword>
<feature type="domain" description="TonB-dependent receptor plug" evidence="8">
    <location>
        <begin position="132"/>
        <end position="235"/>
    </location>
</feature>
<evidence type="ECO:0000313" key="9">
    <source>
        <dbReference type="EMBL" id="MDE5416730.1"/>
    </source>
</evidence>
<evidence type="ECO:0000259" key="8">
    <source>
        <dbReference type="Pfam" id="PF07715"/>
    </source>
</evidence>
<name>A0ABT5VN93_9BACT</name>
<dbReference type="EMBL" id="JAKJSC010000001">
    <property type="protein sequence ID" value="MDE5416730.1"/>
    <property type="molecule type" value="Genomic_DNA"/>
</dbReference>
<organism evidence="9 10">
    <name type="scientific">Paralabilibaculum antarcticum</name>
    <dbReference type="NCBI Taxonomy" id="2912572"/>
    <lineage>
        <taxon>Bacteria</taxon>
        <taxon>Pseudomonadati</taxon>
        <taxon>Bacteroidota</taxon>
        <taxon>Bacteroidia</taxon>
        <taxon>Marinilabiliales</taxon>
        <taxon>Marinifilaceae</taxon>
        <taxon>Paralabilibaculum</taxon>
    </lineage>
</organism>
<dbReference type="InterPro" id="IPR037066">
    <property type="entry name" value="Plug_dom_sf"/>
</dbReference>
<dbReference type="SUPFAM" id="SSF56935">
    <property type="entry name" value="Porins"/>
    <property type="match status" value="1"/>
</dbReference>
<dbReference type="InterPro" id="IPR039426">
    <property type="entry name" value="TonB-dep_rcpt-like"/>
</dbReference>
<comment type="similarity">
    <text evidence="7">Belongs to the TonB-dependent receptor family.</text>
</comment>